<reference evidence="1 2" key="1">
    <citation type="submission" date="2016-11" db="EMBL/GenBank/DDBJ databases">
        <title>Comparative genomics of Bartonella apis.</title>
        <authorList>
            <person name="Engel P."/>
        </authorList>
    </citation>
    <scope>NUCLEOTIDE SEQUENCE [LARGE SCALE GENOMIC DNA]</scope>
    <source>
        <strain evidence="1 2">BBC0178</strain>
    </source>
</reference>
<accession>A0A1U9MAG0</accession>
<gene>
    <name evidence="1" type="ORF">BBC0178_007960</name>
</gene>
<organism evidence="1 2">
    <name type="scientific">Bartonella apihabitans</name>
    <dbReference type="NCBI Taxonomy" id="2750929"/>
    <lineage>
        <taxon>Bacteria</taxon>
        <taxon>Pseudomonadati</taxon>
        <taxon>Pseudomonadota</taxon>
        <taxon>Alphaproteobacteria</taxon>
        <taxon>Hyphomicrobiales</taxon>
        <taxon>Bartonellaceae</taxon>
        <taxon>Bartonella</taxon>
    </lineage>
</organism>
<evidence type="ECO:0000313" key="2">
    <source>
        <dbReference type="Proteomes" id="UP000189660"/>
    </source>
</evidence>
<dbReference type="AlphaFoldDB" id="A0A1U9MAG0"/>
<sequence length="38" mass="4684">MKEWHEFNDMRVYHYSIKFNAMDDFSIVSWRSKEAGDL</sequence>
<dbReference type="EMBL" id="CP015820">
    <property type="protein sequence ID" value="AQT42287.1"/>
    <property type="molecule type" value="Genomic_DNA"/>
</dbReference>
<keyword evidence="2" id="KW-1185">Reference proteome</keyword>
<evidence type="ECO:0000313" key="1">
    <source>
        <dbReference type="EMBL" id="AQT42287.1"/>
    </source>
</evidence>
<dbReference type="Proteomes" id="UP000189660">
    <property type="component" value="Chromosome"/>
</dbReference>
<protein>
    <submittedName>
        <fullName evidence="1">Uncharacterized protein</fullName>
    </submittedName>
</protein>
<name>A0A1U9MAG0_9HYPH</name>
<proteinExistence type="predicted"/>
<dbReference type="KEGG" id="bapa:BBC0178_007960"/>